<organism evidence="3 4">
    <name type="scientific">Actinoplanes lutulentus</name>
    <dbReference type="NCBI Taxonomy" id="1287878"/>
    <lineage>
        <taxon>Bacteria</taxon>
        <taxon>Bacillati</taxon>
        <taxon>Actinomycetota</taxon>
        <taxon>Actinomycetes</taxon>
        <taxon>Micromonosporales</taxon>
        <taxon>Micromonosporaceae</taxon>
        <taxon>Actinoplanes</taxon>
    </lineage>
</organism>
<dbReference type="AlphaFoldDB" id="A0A327YVK6"/>
<reference evidence="3 4" key="1">
    <citation type="submission" date="2018-06" db="EMBL/GenBank/DDBJ databases">
        <title>Genomic Encyclopedia of Type Strains, Phase III (KMG-III): the genomes of soil and plant-associated and newly described type strains.</title>
        <authorList>
            <person name="Whitman W."/>
        </authorList>
    </citation>
    <scope>NUCLEOTIDE SEQUENCE [LARGE SCALE GENOMIC DNA]</scope>
    <source>
        <strain evidence="3 4">CGMCC 4.7090</strain>
    </source>
</reference>
<comment type="caution">
    <text evidence="3">The sequence shown here is derived from an EMBL/GenBank/DDBJ whole genome shotgun (WGS) entry which is preliminary data.</text>
</comment>
<feature type="chain" id="PRO_5016267742" evidence="1">
    <location>
        <begin position="29"/>
        <end position="470"/>
    </location>
</feature>
<dbReference type="InterPro" id="IPR011041">
    <property type="entry name" value="Quinoprot_gluc/sorb_DH_b-prop"/>
</dbReference>
<evidence type="ECO:0000313" key="3">
    <source>
        <dbReference type="EMBL" id="RAK24816.1"/>
    </source>
</evidence>
<dbReference type="Pfam" id="PF07995">
    <property type="entry name" value="GSDH"/>
    <property type="match status" value="2"/>
</dbReference>
<evidence type="ECO:0000259" key="2">
    <source>
        <dbReference type="Pfam" id="PF07995"/>
    </source>
</evidence>
<dbReference type="EMBL" id="QLMJ01000035">
    <property type="protein sequence ID" value="RAK24816.1"/>
    <property type="molecule type" value="Genomic_DNA"/>
</dbReference>
<dbReference type="SUPFAM" id="SSF50952">
    <property type="entry name" value="Soluble quinoprotein glucose dehydrogenase"/>
    <property type="match status" value="1"/>
</dbReference>
<gene>
    <name evidence="3" type="ORF">B0I29_13522</name>
</gene>
<dbReference type="PANTHER" id="PTHR19328:SF13">
    <property type="entry name" value="HIPL1 PROTEIN"/>
    <property type="match status" value="1"/>
</dbReference>
<sequence>MRTVRMRMLAVLLAAVAGATTAAAPAQAAPKFTMTVLASGLANPWEIVRGPDAHLWTTEKFTGRITRVSLADGTKKTAVTIPDVVATRGGPQDGLLGMALHPDLLRGASTNPYVYVSYTYDADPATDTLLRRQKIVRYTYDKATELLSSPLELISGMPVTIDHLSGRLVIGPDKKIYYSIGDGGKNQYTLYCEPIMAQALPTAAQVAARNWNTYQGKILRLNLDGTIPLDNPVINGVRSHVYTYGHRNAQGLTFGPTGLLYASEQGPKSDDELNLIVPGGNYGWPHVVGRRDNLEYTYANWSAAPNCASLEYSDFTIPASVPQRTETSFFDLRYVEPMRSLFPATPGQNFQDPKCVVDGIAIYPICWPTIAASSAEVYTSTAVPGWWNSVLIPSLKYGTIYRVPLGLTGLIAGEPELLFKTVNRYRDTAISTDGRTIYVATDGTSIATDLNGLPTADLANPGSILAFTLA</sequence>
<proteinExistence type="predicted"/>
<feature type="signal peptide" evidence="1">
    <location>
        <begin position="1"/>
        <end position="28"/>
    </location>
</feature>
<dbReference type="PANTHER" id="PTHR19328">
    <property type="entry name" value="HEDGEHOG-INTERACTING PROTEIN"/>
    <property type="match status" value="1"/>
</dbReference>
<feature type="domain" description="Glucose/Sorbosone dehydrogenase" evidence="2">
    <location>
        <begin position="41"/>
        <end position="288"/>
    </location>
</feature>
<dbReference type="InterPro" id="IPR012938">
    <property type="entry name" value="Glc/Sorbosone_DH"/>
</dbReference>
<dbReference type="OrthoDB" id="9770043at2"/>
<name>A0A327YVK6_9ACTN</name>
<keyword evidence="4" id="KW-1185">Reference proteome</keyword>
<dbReference type="RefSeq" id="WP_111655209.1">
    <property type="nucleotide sequence ID" value="NZ_JACHWI010000001.1"/>
</dbReference>
<dbReference type="InterPro" id="IPR019893">
    <property type="entry name" value="SndH-like"/>
</dbReference>
<dbReference type="NCBIfam" id="TIGR03606">
    <property type="entry name" value="non_repeat_PQQ"/>
    <property type="match status" value="1"/>
</dbReference>
<keyword evidence="1" id="KW-0732">Signal</keyword>
<evidence type="ECO:0000313" key="4">
    <source>
        <dbReference type="Proteomes" id="UP000249341"/>
    </source>
</evidence>
<protein>
    <submittedName>
        <fullName evidence="3">PQQ-dependent dehydrogenase (S-GDH family)</fullName>
    </submittedName>
</protein>
<dbReference type="InterPro" id="IPR011042">
    <property type="entry name" value="6-blade_b-propeller_TolB-like"/>
</dbReference>
<dbReference type="Proteomes" id="UP000249341">
    <property type="component" value="Unassembled WGS sequence"/>
</dbReference>
<feature type="domain" description="Glucose/Sorbosone dehydrogenase" evidence="2">
    <location>
        <begin position="367"/>
        <end position="444"/>
    </location>
</feature>
<evidence type="ECO:0000256" key="1">
    <source>
        <dbReference type="SAM" id="SignalP"/>
    </source>
</evidence>
<accession>A0A327YVK6</accession>
<dbReference type="Gene3D" id="2.120.10.30">
    <property type="entry name" value="TolB, C-terminal domain"/>
    <property type="match status" value="1"/>
</dbReference>